<dbReference type="Proteomes" id="UP000038009">
    <property type="component" value="Unassembled WGS sequence"/>
</dbReference>
<sequence>MEGVVQYRLLGDHPAASGRYLTLGFPGETTTKDKILEQVIREHRVNTSRYKLEVRKLVSARDAPGGKNASLSTPPPPLRGTNEAANNTSNAGNADESIINGASSRDAVVAIVLHENEELHTYDRLTITVSQRQLADDDATRKEQEQLERQRRVREMEEELLVTTSSVLPPHAAQGRSVHSSSNTPPPSSTSGRSQDLPRLPGHAAGASVDPLRLQRAAALASQLYPIKDGQSSNVGSVDDPANTHQCVLCRLPAFEEKLASCCRFCVCSSCYVSATEMDMEEGRCPVCGARNSVVSKTSSGASVEESAALRHGGGSDVGGDHKRGRGEDDFAFRTNWKREGADESKDSLQRIIGFNEKNGDNQRRDAVDDRRASSDALQRSRDPAVSPQESSAVVPKEVLQTEERLRHDLEKALASLDGPDTLPAGAKSKRVISAELAALCE</sequence>
<feature type="region of interest" description="Disordered" evidence="1">
    <location>
        <begin position="299"/>
        <end position="327"/>
    </location>
</feature>
<feature type="region of interest" description="Disordered" evidence="1">
    <location>
        <begin position="134"/>
        <end position="206"/>
    </location>
</feature>
<protein>
    <recommendedName>
        <fullName evidence="4">RING-type domain-containing protein</fullName>
    </recommendedName>
</protein>
<dbReference type="OrthoDB" id="272912at2759"/>
<gene>
    <name evidence="2" type="ORF">ABL78_2773</name>
</gene>
<feature type="compositionally biased region" description="Basic and acidic residues" evidence="1">
    <location>
        <begin position="134"/>
        <end position="155"/>
    </location>
</feature>
<dbReference type="VEuPathDB" id="TriTrypDB:Lsey_0060_0150"/>
<evidence type="ECO:0008006" key="4">
    <source>
        <dbReference type="Google" id="ProtNLM"/>
    </source>
</evidence>
<dbReference type="OMA" id="CCRFCVC"/>
<feature type="region of interest" description="Disordered" evidence="1">
    <location>
        <begin position="357"/>
        <end position="395"/>
    </location>
</feature>
<evidence type="ECO:0000256" key="1">
    <source>
        <dbReference type="SAM" id="MobiDB-lite"/>
    </source>
</evidence>
<dbReference type="EMBL" id="LJSK01000060">
    <property type="protein sequence ID" value="KPI88140.1"/>
    <property type="molecule type" value="Genomic_DNA"/>
</dbReference>
<feature type="compositionally biased region" description="Basic and acidic residues" evidence="1">
    <location>
        <begin position="358"/>
        <end position="383"/>
    </location>
</feature>
<feature type="region of interest" description="Disordered" evidence="1">
    <location>
        <begin position="61"/>
        <end position="97"/>
    </location>
</feature>
<dbReference type="AlphaFoldDB" id="A0A0N1ILE8"/>
<evidence type="ECO:0000313" key="3">
    <source>
        <dbReference type="Proteomes" id="UP000038009"/>
    </source>
</evidence>
<comment type="caution">
    <text evidence="2">The sequence shown here is derived from an EMBL/GenBank/DDBJ whole genome shotgun (WGS) entry which is preliminary data.</text>
</comment>
<proteinExistence type="predicted"/>
<organism evidence="2 3">
    <name type="scientific">Leptomonas seymouri</name>
    <dbReference type="NCBI Taxonomy" id="5684"/>
    <lineage>
        <taxon>Eukaryota</taxon>
        <taxon>Discoba</taxon>
        <taxon>Euglenozoa</taxon>
        <taxon>Kinetoplastea</taxon>
        <taxon>Metakinetoplastina</taxon>
        <taxon>Trypanosomatida</taxon>
        <taxon>Trypanosomatidae</taxon>
        <taxon>Leishmaniinae</taxon>
        <taxon>Leptomonas</taxon>
    </lineage>
</organism>
<reference evidence="2 3" key="1">
    <citation type="journal article" date="2015" name="PLoS Pathog.">
        <title>Leptomonas seymouri: Adaptations to the Dixenous Life Cycle Analyzed by Genome Sequencing, Transcriptome Profiling and Co-infection with Leishmania donovani.</title>
        <authorList>
            <person name="Kraeva N."/>
            <person name="Butenko A."/>
            <person name="Hlavacova J."/>
            <person name="Kostygov A."/>
            <person name="Myskova J."/>
            <person name="Grybchuk D."/>
            <person name="Lestinova T."/>
            <person name="Votypka J."/>
            <person name="Volf P."/>
            <person name="Opperdoes F."/>
            <person name="Flegontov P."/>
            <person name="Lukes J."/>
            <person name="Yurchenko V."/>
        </authorList>
    </citation>
    <scope>NUCLEOTIDE SEQUENCE [LARGE SCALE GENOMIC DNA]</scope>
    <source>
        <strain evidence="2 3">ATCC 30220</strain>
    </source>
</reference>
<accession>A0A0N1ILE8</accession>
<name>A0A0N1ILE8_LEPSE</name>
<keyword evidence="3" id="KW-1185">Reference proteome</keyword>
<evidence type="ECO:0000313" key="2">
    <source>
        <dbReference type="EMBL" id="KPI88140.1"/>
    </source>
</evidence>
<feature type="compositionally biased region" description="Polar residues" evidence="1">
    <location>
        <begin position="83"/>
        <end position="92"/>
    </location>
</feature>